<name>A0ABR7QXF6_9GAMM</name>
<sequence>MKEEIIVHKIENIWQDPQCFCISEFIRDEFFYYFKCWDYNKGITHNIEDDFLGCFNVENMMSIKHLRHTQLELYPSNINHDYKCYYYEIKNSKWMTKILNERENYDSNWRKYDDRVYKHFIFENAKYWVEVIGTKVIFDKVKKSNEKIYLWENYG</sequence>
<evidence type="ECO:0000313" key="2">
    <source>
        <dbReference type="Proteomes" id="UP000651208"/>
    </source>
</evidence>
<proteinExistence type="predicted"/>
<protein>
    <submittedName>
        <fullName evidence="1">Uncharacterized protein</fullName>
    </submittedName>
</protein>
<evidence type="ECO:0000313" key="1">
    <source>
        <dbReference type="EMBL" id="MBC9130869.1"/>
    </source>
</evidence>
<dbReference type="Proteomes" id="UP000651208">
    <property type="component" value="Unassembled WGS sequence"/>
</dbReference>
<comment type="caution">
    <text evidence="1">The sequence shown here is derived from an EMBL/GenBank/DDBJ whole genome shotgun (WGS) entry which is preliminary data.</text>
</comment>
<dbReference type="RefSeq" id="WP_187755316.1">
    <property type="nucleotide sequence ID" value="NZ_JABURY010000015.1"/>
</dbReference>
<reference evidence="1 2" key="1">
    <citation type="submission" date="2020-06" db="EMBL/GenBank/DDBJ databases">
        <title>Frischella cerana isolated from Apis cerana gut homogenate.</title>
        <authorList>
            <person name="Wolter L.A."/>
            <person name="Suenami S."/>
            <person name="Miyazaki R."/>
        </authorList>
    </citation>
    <scope>NUCLEOTIDE SEQUENCE [LARGE SCALE GENOMIC DNA]</scope>
    <source>
        <strain evidence="1 2">Ac13</strain>
    </source>
</reference>
<organism evidence="1 2">
    <name type="scientific">Frischella japonica</name>
    <dbReference type="NCBI Taxonomy" id="2741544"/>
    <lineage>
        <taxon>Bacteria</taxon>
        <taxon>Pseudomonadati</taxon>
        <taxon>Pseudomonadota</taxon>
        <taxon>Gammaproteobacteria</taxon>
        <taxon>Orbales</taxon>
        <taxon>Orbaceae</taxon>
        <taxon>Frischella</taxon>
    </lineage>
</organism>
<accession>A0ABR7QXF6</accession>
<keyword evidence="2" id="KW-1185">Reference proteome</keyword>
<gene>
    <name evidence="1" type="ORF">FcAc13_06045</name>
</gene>
<dbReference type="EMBL" id="JABURY010000015">
    <property type="protein sequence ID" value="MBC9130869.1"/>
    <property type="molecule type" value="Genomic_DNA"/>
</dbReference>